<comment type="caution">
    <text evidence="3">The sequence shown here is derived from an EMBL/GenBank/DDBJ whole genome shotgun (WGS) entry which is preliminary data.</text>
</comment>
<keyword evidence="1" id="KW-0418">Kinase</keyword>
<organism evidence="3 4">
    <name type="scientific">Streptomyces atrovirens</name>
    <dbReference type="NCBI Taxonomy" id="285556"/>
    <lineage>
        <taxon>Bacteria</taxon>
        <taxon>Bacillati</taxon>
        <taxon>Actinomycetota</taxon>
        <taxon>Actinomycetes</taxon>
        <taxon>Kitasatosporales</taxon>
        <taxon>Streptomycetaceae</taxon>
        <taxon>Streptomyces</taxon>
    </lineage>
</organism>
<accession>A0ABW0DPL2</accession>
<evidence type="ECO:0000256" key="1">
    <source>
        <dbReference type="ARBA" id="ARBA00022527"/>
    </source>
</evidence>
<keyword evidence="1" id="KW-0808">Transferase</keyword>
<feature type="domain" description="Histidine kinase/HSP90-like ATPase" evidence="2">
    <location>
        <begin position="32"/>
        <end position="133"/>
    </location>
</feature>
<dbReference type="InterPro" id="IPR050267">
    <property type="entry name" value="Anti-sigma-factor_SerPK"/>
</dbReference>
<evidence type="ECO:0000313" key="4">
    <source>
        <dbReference type="Proteomes" id="UP001596035"/>
    </source>
</evidence>
<keyword evidence="3" id="KW-0547">Nucleotide-binding</keyword>
<dbReference type="Gene3D" id="3.30.565.10">
    <property type="entry name" value="Histidine kinase-like ATPase, C-terminal domain"/>
    <property type="match status" value="1"/>
</dbReference>
<dbReference type="EMBL" id="JBHSKN010000004">
    <property type="protein sequence ID" value="MFC5239222.1"/>
    <property type="molecule type" value="Genomic_DNA"/>
</dbReference>
<dbReference type="Proteomes" id="UP001596035">
    <property type="component" value="Unassembled WGS sequence"/>
</dbReference>
<name>A0ABW0DPL2_9ACTN</name>
<keyword evidence="3" id="KW-0067">ATP-binding</keyword>
<proteinExistence type="predicted"/>
<sequence length="156" mass="16669">MPPSEAGSTSLLEASQAQAGSVPLPAFGMAMRAAPESVQIARRVTRAWVRCYSRMTQAKVDALLIVVSELCSNAVVHGHGPTVEVRGCMQTAGRFHLEVHDGSPSAIPSPQHVGPESENGRGLLLVDVLVSELGGCWGFSPDGSYAWFRLLTREEQ</sequence>
<reference evidence="4" key="1">
    <citation type="journal article" date="2019" name="Int. J. Syst. Evol. Microbiol.">
        <title>The Global Catalogue of Microorganisms (GCM) 10K type strain sequencing project: providing services to taxonomists for standard genome sequencing and annotation.</title>
        <authorList>
            <consortium name="The Broad Institute Genomics Platform"/>
            <consortium name="The Broad Institute Genome Sequencing Center for Infectious Disease"/>
            <person name="Wu L."/>
            <person name="Ma J."/>
        </authorList>
    </citation>
    <scope>NUCLEOTIDE SEQUENCE [LARGE SCALE GENOMIC DNA]</scope>
    <source>
        <strain evidence="4">CGMCC 4.7131</strain>
    </source>
</reference>
<dbReference type="InterPro" id="IPR036890">
    <property type="entry name" value="HATPase_C_sf"/>
</dbReference>
<dbReference type="PANTHER" id="PTHR35526:SF3">
    <property type="entry name" value="ANTI-SIGMA-F FACTOR RSBW"/>
    <property type="match status" value="1"/>
</dbReference>
<evidence type="ECO:0000259" key="2">
    <source>
        <dbReference type="Pfam" id="PF13581"/>
    </source>
</evidence>
<dbReference type="PANTHER" id="PTHR35526">
    <property type="entry name" value="ANTI-SIGMA-F FACTOR RSBW-RELATED"/>
    <property type="match status" value="1"/>
</dbReference>
<dbReference type="Pfam" id="PF13581">
    <property type="entry name" value="HATPase_c_2"/>
    <property type="match status" value="1"/>
</dbReference>
<dbReference type="RefSeq" id="WP_344561194.1">
    <property type="nucleotide sequence ID" value="NZ_BAAATG010000021.1"/>
</dbReference>
<dbReference type="CDD" id="cd16936">
    <property type="entry name" value="HATPase_RsbW-like"/>
    <property type="match status" value="1"/>
</dbReference>
<dbReference type="InterPro" id="IPR003594">
    <property type="entry name" value="HATPase_dom"/>
</dbReference>
<gene>
    <name evidence="3" type="ORF">ACFPWV_04735</name>
</gene>
<keyword evidence="1" id="KW-0723">Serine/threonine-protein kinase</keyword>
<dbReference type="SUPFAM" id="SSF55874">
    <property type="entry name" value="ATPase domain of HSP90 chaperone/DNA topoisomerase II/histidine kinase"/>
    <property type="match status" value="1"/>
</dbReference>
<keyword evidence="4" id="KW-1185">Reference proteome</keyword>
<evidence type="ECO:0000313" key="3">
    <source>
        <dbReference type="EMBL" id="MFC5239222.1"/>
    </source>
</evidence>
<protein>
    <submittedName>
        <fullName evidence="3">ATP-binding protein</fullName>
    </submittedName>
</protein>
<dbReference type="GO" id="GO:0005524">
    <property type="term" value="F:ATP binding"/>
    <property type="evidence" value="ECO:0007669"/>
    <property type="project" value="UniProtKB-KW"/>
</dbReference>